<dbReference type="Gene3D" id="3.30.565.10">
    <property type="entry name" value="Histidine kinase-like ATPase, C-terminal domain"/>
    <property type="match status" value="1"/>
</dbReference>
<dbReference type="InterPro" id="IPR036890">
    <property type="entry name" value="HATPase_C_sf"/>
</dbReference>
<protein>
    <recommendedName>
        <fullName evidence="3">Histidine kinase/HSP90-like ATPase domain-containing protein</fullName>
    </recommendedName>
</protein>
<accession>A0A0G0YSE2</accession>
<dbReference type="Proteomes" id="UP000034516">
    <property type="component" value="Unassembled WGS sequence"/>
</dbReference>
<dbReference type="EMBL" id="LCCW01000067">
    <property type="protein sequence ID" value="KKS39534.1"/>
    <property type="molecule type" value="Genomic_DNA"/>
</dbReference>
<evidence type="ECO:0000313" key="1">
    <source>
        <dbReference type="EMBL" id="KKS39534.1"/>
    </source>
</evidence>
<dbReference type="SUPFAM" id="SSF55874">
    <property type="entry name" value="ATPase domain of HSP90 chaperone/DNA topoisomerase II/histidine kinase"/>
    <property type="match status" value="1"/>
</dbReference>
<evidence type="ECO:0008006" key="3">
    <source>
        <dbReference type="Google" id="ProtNLM"/>
    </source>
</evidence>
<organism evidence="1 2">
    <name type="scientific">Candidatus Kuenenbacteria bacterium GW2011_GWA2_42_15</name>
    <dbReference type="NCBI Taxonomy" id="1618677"/>
    <lineage>
        <taxon>Bacteria</taxon>
        <taxon>Candidatus Kueneniibacteriota</taxon>
    </lineage>
</organism>
<evidence type="ECO:0000313" key="2">
    <source>
        <dbReference type="Proteomes" id="UP000034516"/>
    </source>
</evidence>
<comment type="caution">
    <text evidence="1">The sequence shown here is derived from an EMBL/GenBank/DDBJ whole genome shotgun (WGS) entry which is preliminary data.</text>
</comment>
<reference evidence="1 2" key="1">
    <citation type="journal article" date="2015" name="Nature">
        <title>rRNA introns, odd ribosomes, and small enigmatic genomes across a large radiation of phyla.</title>
        <authorList>
            <person name="Brown C.T."/>
            <person name="Hug L.A."/>
            <person name="Thomas B.C."/>
            <person name="Sharon I."/>
            <person name="Castelle C.J."/>
            <person name="Singh A."/>
            <person name="Wilkins M.J."/>
            <person name="Williams K.H."/>
            <person name="Banfield J.F."/>
        </authorList>
    </citation>
    <scope>NUCLEOTIDE SEQUENCE [LARGE SCALE GENOMIC DNA]</scope>
</reference>
<proteinExistence type="predicted"/>
<sequence length="234" mass="26961">MEKIVISTTQSDNLTAQLKCLYETFKQFKFGEQVEFDLSNLQWACPMLILPLAAYIQKSGSIFVSHRNNKIESYLSNVHFPDGVQSMPEWQKEKNFIPIGFLQREDMNQNEKLTSCFTKMIYKIFERTQGIIDAVDYPITELVANIFEHSKGDNGYVFAQFYPKKKYLDICIVDTGRGLAKSYNEEVGFNLSDEQAIRKALEGFSTKPNRHERGYGLNTSKKLICQGWVVVLFC</sequence>
<gene>
    <name evidence="1" type="ORF">UV02_C0067G0007</name>
</gene>
<dbReference type="AlphaFoldDB" id="A0A0G0YSE2"/>
<name>A0A0G0YSE2_9BACT</name>